<sequence>MSSECLQYATAQNKIPPSSAACERNQSTLENMHPKSRNWLRYERDISNGNNSKQTNKKLSSLVQLLF</sequence>
<reference evidence="2 3" key="1">
    <citation type="journal article" date="2012" name="Genome Biol.">
        <title>Sequencing three crocodilian genomes to illuminate the evolution of archosaurs and amniotes.</title>
        <authorList>
            <person name="St John J.A."/>
            <person name="Braun E.L."/>
            <person name="Isberg S.R."/>
            <person name="Miles L.G."/>
            <person name="Chong A.Y."/>
            <person name="Gongora J."/>
            <person name="Dalzell P."/>
            <person name="Moran C."/>
            <person name="Bed'hom B."/>
            <person name="Abzhanov A."/>
            <person name="Burgess S.C."/>
            <person name="Cooksey A.M."/>
            <person name="Castoe T.A."/>
            <person name="Crawford N.G."/>
            <person name="Densmore L.D."/>
            <person name="Drew J.C."/>
            <person name="Edwards S.V."/>
            <person name="Faircloth B.C."/>
            <person name="Fujita M.K."/>
            <person name="Greenwold M.J."/>
            <person name="Hoffmann F.G."/>
            <person name="Howard J.M."/>
            <person name="Iguchi T."/>
            <person name="Janes D.E."/>
            <person name="Khan S.Y."/>
            <person name="Kohno S."/>
            <person name="de Koning A.J."/>
            <person name="Lance S.L."/>
            <person name="McCarthy F.M."/>
            <person name="McCormack J.E."/>
            <person name="Merchant M.E."/>
            <person name="Peterson D.G."/>
            <person name="Pollock D.D."/>
            <person name="Pourmand N."/>
            <person name="Raney B.J."/>
            <person name="Roessler K.A."/>
            <person name="Sanford J.R."/>
            <person name="Sawyer R.H."/>
            <person name="Schmidt C.J."/>
            <person name="Triplett E.W."/>
            <person name="Tuberville T.D."/>
            <person name="Venegas-Anaya M."/>
            <person name="Howard J.T."/>
            <person name="Jarvis E.D."/>
            <person name="Guillette L.J.Jr."/>
            <person name="Glenn T.C."/>
            <person name="Green R.E."/>
            <person name="Ray D.A."/>
        </authorList>
    </citation>
    <scope>NUCLEOTIDE SEQUENCE [LARGE SCALE GENOMIC DNA]</scope>
    <source>
        <strain evidence="2">KSC_2009_1</strain>
    </source>
</reference>
<protein>
    <submittedName>
        <fullName evidence="2">Uncharacterized protein</fullName>
    </submittedName>
</protein>
<name>A0A151PE57_ALLMI</name>
<evidence type="ECO:0000256" key="1">
    <source>
        <dbReference type="SAM" id="MobiDB-lite"/>
    </source>
</evidence>
<dbReference type="EMBL" id="AKHW03000422">
    <property type="protein sequence ID" value="KYO47351.1"/>
    <property type="molecule type" value="Genomic_DNA"/>
</dbReference>
<keyword evidence="3" id="KW-1185">Reference proteome</keyword>
<dbReference type="Proteomes" id="UP000050525">
    <property type="component" value="Unassembled WGS sequence"/>
</dbReference>
<comment type="caution">
    <text evidence="2">The sequence shown here is derived from an EMBL/GenBank/DDBJ whole genome shotgun (WGS) entry which is preliminary data.</text>
</comment>
<dbReference type="AlphaFoldDB" id="A0A151PE57"/>
<organism evidence="2 3">
    <name type="scientific">Alligator mississippiensis</name>
    <name type="common">American alligator</name>
    <dbReference type="NCBI Taxonomy" id="8496"/>
    <lineage>
        <taxon>Eukaryota</taxon>
        <taxon>Metazoa</taxon>
        <taxon>Chordata</taxon>
        <taxon>Craniata</taxon>
        <taxon>Vertebrata</taxon>
        <taxon>Euteleostomi</taxon>
        <taxon>Archelosauria</taxon>
        <taxon>Archosauria</taxon>
        <taxon>Crocodylia</taxon>
        <taxon>Alligatoridae</taxon>
        <taxon>Alligatorinae</taxon>
        <taxon>Alligator</taxon>
    </lineage>
</organism>
<evidence type="ECO:0000313" key="2">
    <source>
        <dbReference type="EMBL" id="KYO47351.1"/>
    </source>
</evidence>
<feature type="region of interest" description="Disordered" evidence="1">
    <location>
        <begin position="17"/>
        <end position="36"/>
    </location>
</feature>
<accession>A0A151PE57</accession>
<evidence type="ECO:0000313" key="3">
    <source>
        <dbReference type="Proteomes" id="UP000050525"/>
    </source>
</evidence>
<gene>
    <name evidence="2" type="ORF">Y1Q_0001171</name>
</gene>
<proteinExistence type="predicted"/>